<dbReference type="Proteomes" id="UP001333818">
    <property type="component" value="Unassembled WGS sequence"/>
</dbReference>
<dbReference type="RefSeq" id="WP_330485332.1">
    <property type="nucleotide sequence ID" value="NZ_JAZBJZ010000099.1"/>
</dbReference>
<comment type="caution">
    <text evidence="3">The sequence shown here is derived from an EMBL/GenBank/DDBJ whole genome shotgun (WGS) entry which is preliminary data.</text>
</comment>
<keyword evidence="4" id="KW-1185">Reference proteome</keyword>
<dbReference type="EMBL" id="JAZBJZ010000099">
    <property type="protein sequence ID" value="MEE3718896.1"/>
    <property type="molecule type" value="Genomic_DNA"/>
</dbReference>
<evidence type="ECO:0000313" key="3">
    <source>
        <dbReference type="EMBL" id="MEE3718896.1"/>
    </source>
</evidence>
<evidence type="ECO:0000256" key="1">
    <source>
        <dbReference type="SAM" id="MobiDB-lite"/>
    </source>
</evidence>
<dbReference type="InterPro" id="IPR004014">
    <property type="entry name" value="ATPase_P-typ_cation-transptr_N"/>
</dbReference>
<evidence type="ECO:0000259" key="2">
    <source>
        <dbReference type="Pfam" id="PF00690"/>
    </source>
</evidence>
<dbReference type="Pfam" id="PF00690">
    <property type="entry name" value="Cation_ATPase_N"/>
    <property type="match status" value="1"/>
</dbReference>
<gene>
    <name evidence="3" type="ORF">V2H45_19310</name>
</gene>
<sequence>MTISPDSESLSHLSLEVLQKQLSTSDRGLSQTEAKKRLLQDGEN</sequence>
<accession>A0AAW9Q8T2</accession>
<feature type="compositionally biased region" description="Basic and acidic residues" evidence="1">
    <location>
        <begin position="33"/>
        <end position="44"/>
    </location>
</feature>
<feature type="compositionally biased region" description="Polar residues" evidence="1">
    <location>
        <begin position="22"/>
        <end position="32"/>
    </location>
</feature>
<feature type="region of interest" description="Disordered" evidence="1">
    <location>
        <begin position="22"/>
        <end position="44"/>
    </location>
</feature>
<protein>
    <submittedName>
        <fullName evidence="3">Cation-transporting P-type ATPase</fullName>
    </submittedName>
</protein>
<dbReference type="AlphaFoldDB" id="A0AAW9Q8T2"/>
<evidence type="ECO:0000313" key="4">
    <source>
        <dbReference type="Proteomes" id="UP001333818"/>
    </source>
</evidence>
<proteinExistence type="predicted"/>
<name>A0AAW9Q8T2_9CYAN</name>
<feature type="domain" description="Cation-transporting P-type ATPase N-terminal" evidence="2">
    <location>
        <begin position="11"/>
        <end position="44"/>
    </location>
</feature>
<reference evidence="3" key="1">
    <citation type="submission" date="2024-01" db="EMBL/GenBank/DDBJ databases">
        <title>Bank of Algae and Cyanobacteria of the Azores (BACA) strain genomes.</title>
        <authorList>
            <person name="Luz R."/>
            <person name="Cordeiro R."/>
            <person name="Fonseca A."/>
            <person name="Goncalves V."/>
        </authorList>
    </citation>
    <scope>NUCLEOTIDE SEQUENCE</scope>
    <source>
        <strain evidence="3">BACA0141</strain>
    </source>
</reference>
<organism evidence="3 4">
    <name type="scientific">Tumidithrix elongata BACA0141</name>
    <dbReference type="NCBI Taxonomy" id="2716417"/>
    <lineage>
        <taxon>Bacteria</taxon>
        <taxon>Bacillati</taxon>
        <taxon>Cyanobacteriota</taxon>
        <taxon>Cyanophyceae</taxon>
        <taxon>Pseudanabaenales</taxon>
        <taxon>Pseudanabaenaceae</taxon>
        <taxon>Tumidithrix</taxon>
        <taxon>Tumidithrix elongata</taxon>
    </lineage>
</organism>